<keyword evidence="9" id="KW-0129">CBS domain</keyword>
<dbReference type="NCBIfam" id="NF011445">
    <property type="entry name" value="PRK14869.2-1"/>
    <property type="match status" value="1"/>
</dbReference>
<dbReference type="GO" id="GO:0046872">
    <property type="term" value="F:metal ion binding"/>
    <property type="evidence" value="ECO:0007669"/>
    <property type="project" value="UniProtKB-KW"/>
</dbReference>
<accession>A0A317ZD58</accession>
<dbReference type="InterPro" id="IPR046342">
    <property type="entry name" value="CBS_dom_sf"/>
</dbReference>
<dbReference type="Pfam" id="PF00571">
    <property type="entry name" value="CBS"/>
    <property type="match status" value="2"/>
</dbReference>
<evidence type="ECO:0000256" key="9">
    <source>
        <dbReference type="PROSITE-ProRule" id="PRU00703"/>
    </source>
</evidence>
<comment type="subunit">
    <text evidence="2">Homohexamer.</text>
</comment>
<keyword evidence="5" id="KW-0378">Hydrolase</keyword>
<evidence type="ECO:0000256" key="3">
    <source>
        <dbReference type="ARBA" id="ARBA00012146"/>
    </source>
</evidence>
<dbReference type="Gene3D" id="3.40.1390.20">
    <property type="entry name" value="HprK N-terminal domain-like"/>
    <property type="match status" value="1"/>
</dbReference>
<dbReference type="PANTHER" id="PTHR12112:SF22">
    <property type="entry name" value="MANGANESE-DEPENDENT INORGANIC PYROPHOSPHATASE-RELATED"/>
    <property type="match status" value="1"/>
</dbReference>
<keyword evidence="4" id="KW-0479">Metal-binding</keyword>
<proteinExistence type="predicted"/>
<evidence type="ECO:0000256" key="2">
    <source>
        <dbReference type="ARBA" id="ARBA00011643"/>
    </source>
</evidence>
<dbReference type="SUPFAM" id="SSF75138">
    <property type="entry name" value="HprK N-terminal domain-like"/>
    <property type="match status" value="1"/>
</dbReference>
<dbReference type="SMART" id="SM01131">
    <property type="entry name" value="DHHA2"/>
    <property type="match status" value="1"/>
</dbReference>
<dbReference type="InterPro" id="IPR004097">
    <property type="entry name" value="DHHA2"/>
</dbReference>
<evidence type="ECO:0000256" key="5">
    <source>
        <dbReference type="ARBA" id="ARBA00022801"/>
    </source>
</evidence>
<dbReference type="OrthoDB" id="9766150at2"/>
<dbReference type="InterPro" id="IPR028979">
    <property type="entry name" value="Ser_kin/Pase_Hpr-like_N_sf"/>
</dbReference>
<dbReference type="RefSeq" id="WP_110132006.1">
    <property type="nucleotide sequence ID" value="NZ_QHJQ01000012.1"/>
</dbReference>
<evidence type="ECO:0000256" key="6">
    <source>
        <dbReference type="ARBA" id="ARBA00023211"/>
    </source>
</evidence>
<dbReference type="NCBIfam" id="NF011443">
    <property type="entry name" value="PRK14869.1-5"/>
    <property type="match status" value="1"/>
</dbReference>
<keyword evidence="12" id="KW-1185">Reference proteome</keyword>
<dbReference type="CDD" id="cd02205">
    <property type="entry name" value="CBS_pair_SF"/>
    <property type="match status" value="1"/>
</dbReference>
<dbReference type="GO" id="GO:0005737">
    <property type="term" value="C:cytoplasm"/>
    <property type="evidence" value="ECO:0007669"/>
    <property type="project" value="InterPro"/>
</dbReference>
<evidence type="ECO:0000256" key="7">
    <source>
        <dbReference type="ARBA" id="ARBA00032535"/>
    </source>
</evidence>
<dbReference type="SUPFAM" id="SSF64182">
    <property type="entry name" value="DHH phosphoesterases"/>
    <property type="match status" value="1"/>
</dbReference>
<protein>
    <recommendedName>
        <fullName evidence="3">inorganic diphosphatase</fullName>
        <ecNumber evidence="3">3.6.1.1</ecNumber>
    </recommendedName>
    <alternativeName>
        <fullName evidence="7">Pyrophosphate phospho-hydrolase</fullName>
    </alternativeName>
</protein>
<evidence type="ECO:0000313" key="12">
    <source>
        <dbReference type="Proteomes" id="UP000247099"/>
    </source>
</evidence>
<dbReference type="EC" id="3.6.1.1" evidence="3"/>
<sequence>MSSPIYILGHKNPDVDAICSALAYEAYKHATGQSEYIAARCGNSNARIEAILERFKVKLPRFIGDVTPRVDNLMHKQVLSVSRESTCSEALELIDKYDVRALPVVDSEGHVEGMVSIFQLGEFFIPKPKEPKAMRRVNTSISSIIRSLDAEILHCDNTDQIEELFVRIGAMDIRSFGSHHKEQGLPSEKSIIIVGDRWDIQERSIQLGVRLLVVTGGLEVDEDVVARAKEHNVSLIVSPYDSATTSWIIKTATHIGGVIESEVQRFTPQDTIASVKRRIANSADPLYMVVNDDQQLIGVFSKSDILRPSSTRIALVDHNELGQAVNGASDVQITEILDHHRLGNIPTEQPILFINRPVGSTCSIVADLFRSAGLTPKPSIAGVMMAGIISDTLLLNSPTTTPLEGELLDWLSPIADIEPKELADIIFSAGSLIINNTAEQVISADCKIYDEGDFRYSVSQIEELGFDNFWKNEEELSDELEAYRQKEELYFSFLLVTDINSQNSLLVAAANDEVKSAISYPRRSQSNIYELTGIVSRKKQLIPYISTMLKTMGMLG</sequence>
<dbReference type="InterPro" id="IPR038222">
    <property type="entry name" value="DHHA2_dom_sf"/>
</dbReference>
<evidence type="ECO:0000259" key="10">
    <source>
        <dbReference type="PROSITE" id="PS51371"/>
    </source>
</evidence>
<evidence type="ECO:0000256" key="4">
    <source>
        <dbReference type="ARBA" id="ARBA00022723"/>
    </source>
</evidence>
<dbReference type="PANTHER" id="PTHR12112">
    <property type="entry name" value="BNIP - RELATED"/>
    <property type="match status" value="1"/>
</dbReference>
<comment type="catalytic activity">
    <reaction evidence="8">
        <text>diphosphate + H2O = 2 phosphate + H(+)</text>
        <dbReference type="Rhea" id="RHEA:24576"/>
        <dbReference type="ChEBI" id="CHEBI:15377"/>
        <dbReference type="ChEBI" id="CHEBI:15378"/>
        <dbReference type="ChEBI" id="CHEBI:33019"/>
        <dbReference type="ChEBI" id="CHEBI:43474"/>
        <dbReference type="EC" id="3.6.1.1"/>
    </reaction>
</comment>
<organism evidence="11 12">
    <name type="scientific">Coraliomargarita sinensis</name>
    <dbReference type="NCBI Taxonomy" id="2174842"/>
    <lineage>
        <taxon>Bacteria</taxon>
        <taxon>Pseudomonadati</taxon>
        <taxon>Verrucomicrobiota</taxon>
        <taxon>Opitutia</taxon>
        <taxon>Puniceicoccales</taxon>
        <taxon>Coraliomargaritaceae</taxon>
        <taxon>Coraliomargarita</taxon>
    </lineage>
</organism>
<comment type="caution">
    <text evidence="11">The sequence shown here is derived from an EMBL/GenBank/DDBJ whole genome shotgun (WGS) entry which is preliminary data.</text>
</comment>
<evidence type="ECO:0000313" key="11">
    <source>
        <dbReference type="EMBL" id="PXA03096.1"/>
    </source>
</evidence>
<comment type="cofactor">
    <cofactor evidence="1">
        <name>Mn(2+)</name>
        <dbReference type="ChEBI" id="CHEBI:29035"/>
    </cofactor>
</comment>
<dbReference type="Gene3D" id="3.10.310.20">
    <property type="entry name" value="DHHA2 domain"/>
    <property type="match status" value="1"/>
</dbReference>
<dbReference type="Gene3D" id="3.90.1640.10">
    <property type="entry name" value="inorganic pyrophosphatase (n-terminal core)"/>
    <property type="match status" value="2"/>
</dbReference>
<dbReference type="InterPro" id="IPR038763">
    <property type="entry name" value="DHH_sf"/>
</dbReference>
<dbReference type="InterPro" id="IPR001667">
    <property type="entry name" value="DDH_dom"/>
</dbReference>
<dbReference type="InterPro" id="IPR000644">
    <property type="entry name" value="CBS_dom"/>
</dbReference>
<dbReference type="AlphaFoldDB" id="A0A317ZD58"/>
<dbReference type="InParanoid" id="A0A317ZD58"/>
<dbReference type="InterPro" id="IPR010766">
    <property type="entry name" value="DRTGG"/>
</dbReference>
<keyword evidence="6" id="KW-0464">Manganese</keyword>
<dbReference type="EMBL" id="QHJQ01000012">
    <property type="protein sequence ID" value="PXA03096.1"/>
    <property type="molecule type" value="Genomic_DNA"/>
</dbReference>
<dbReference type="Proteomes" id="UP000247099">
    <property type="component" value="Unassembled WGS sequence"/>
</dbReference>
<evidence type="ECO:0000256" key="1">
    <source>
        <dbReference type="ARBA" id="ARBA00001936"/>
    </source>
</evidence>
<dbReference type="Pfam" id="PF01368">
    <property type="entry name" value="DHH"/>
    <property type="match status" value="1"/>
</dbReference>
<dbReference type="Pfam" id="PF07085">
    <property type="entry name" value="DRTGG"/>
    <property type="match status" value="1"/>
</dbReference>
<dbReference type="NCBIfam" id="NF011446">
    <property type="entry name" value="PRK14869.2-2"/>
    <property type="match status" value="1"/>
</dbReference>
<dbReference type="PROSITE" id="PS51371">
    <property type="entry name" value="CBS"/>
    <property type="match status" value="1"/>
</dbReference>
<evidence type="ECO:0000256" key="8">
    <source>
        <dbReference type="ARBA" id="ARBA00047820"/>
    </source>
</evidence>
<dbReference type="Pfam" id="PF02833">
    <property type="entry name" value="DHHA2"/>
    <property type="match status" value="1"/>
</dbReference>
<reference evidence="11 12" key="1">
    <citation type="submission" date="2018-05" db="EMBL/GenBank/DDBJ databases">
        <title>Coraliomargarita sinensis sp. nov., isolated from a marine solar saltern.</title>
        <authorList>
            <person name="Zhou L.Y."/>
        </authorList>
    </citation>
    <scope>NUCLEOTIDE SEQUENCE [LARGE SCALE GENOMIC DNA]</scope>
    <source>
        <strain evidence="11 12">WN38</strain>
    </source>
</reference>
<dbReference type="GO" id="GO:0004427">
    <property type="term" value="F:inorganic diphosphate phosphatase activity"/>
    <property type="evidence" value="ECO:0007669"/>
    <property type="project" value="UniProtKB-EC"/>
</dbReference>
<gene>
    <name evidence="11" type="ORF">DDZ13_13590</name>
</gene>
<dbReference type="SUPFAM" id="SSF54631">
    <property type="entry name" value="CBS-domain pair"/>
    <property type="match status" value="1"/>
</dbReference>
<feature type="domain" description="CBS" evidence="10">
    <location>
        <begin position="74"/>
        <end position="131"/>
    </location>
</feature>
<dbReference type="SMART" id="SM00116">
    <property type="entry name" value="CBS"/>
    <property type="match status" value="2"/>
</dbReference>
<name>A0A317ZD58_9BACT</name>